<evidence type="ECO:0000313" key="1">
    <source>
        <dbReference type="EMBL" id="SVE46353.1"/>
    </source>
</evidence>
<reference evidence="1" key="1">
    <citation type="submission" date="2018-05" db="EMBL/GenBank/DDBJ databases">
        <authorList>
            <person name="Lanie J.A."/>
            <person name="Ng W.-L."/>
            <person name="Kazmierczak K.M."/>
            <person name="Andrzejewski T.M."/>
            <person name="Davidsen T.M."/>
            <person name="Wayne K.J."/>
            <person name="Tettelin H."/>
            <person name="Glass J.I."/>
            <person name="Rusch D."/>
            <person name="Podicherti R."/>
            <person name="Tsui H.-C.T."/>
            <person name="Winkler M.E."/>
        </authorList>
    </citation>
    <scope>NUCLEOTIDE SEQUENCE</scope>
</reference>
<sequence length="61" mass="6505">MNATVRIGIVGLGVVGGGVLKLLEQQSTLLQCRSGRLLEAVAVSARDRTKTRATDISPLKW</sequence>
<proteinExistence type="predicted"/>
<dbReference type="EMBL" id="UINC01219059">
    <property type="protein sequence ID" value="SVE46353.1"/>
    <property type="molecule type" value="Genomic_DNA"/>
</dbReference>
<dbReference type="InterPro" id="IPR036291">
    <property type="entry name" value="NAD(P)-bd_dom_sf"/>
</dbReference>
<protein>
    <recommendedName>
        <fullName evidence="2">Aspartate/homoserine dehydrogenase NAD-binding domain-containing protein</fullName>
    </recommendedName>
</protein>
<gene>
    <name evidence="1" type="ORF">METZ01_LOCUS499207</name>
</gene>
<feature type="non-terminal residue" evidence="1">
    <location>
        <position position="61"/>
    </location>
</feature>
<name>A0A383DQ16_9ZZZZ</name>
<dbReference type="SUPFAM" id="SSF51735">
    <property type="entry name" value="NAD(P)-binding Rossmann-fold domains"/>
    <property type="match status" value="1"/>
</dbReference>
<dbReference type="AlphaFoldDB" id="A0A383DQ16"/>
<organism evidence="1">
    <name type="scientific">marine metagenome</name>
    <dbReference type="NCBI Taxonomy" id="408172"/>
    <lineage>
        <taxon>unclassified sequences</taxon>
        <taxon>metagenomes</taxon>
        <taxon>ecological metagenomes</taxon>
    </lineage>
</organism>
<evidence type="ECO:0008006" key="2">
    <source>
        <dbReference type="Google" id="ProtNLM"/>
    </source>
</evidence>
<accession>A0A383DQ16</accession>
<dbReference type="Gene3D" id="3.40.50.720">
    <property type="entry name" value="NAD(P)-binding Rossmann-like Domain"/>
    <property type="match status" value="1"/>
</dbReference>